<dbReference type="OrthoDB" id="7834608at2"/>
<dbReference type="STRING" id="871652.SAMN04515673_104162"/>
<dbReference type="EMBL" id="FOYI01000004">
    <property type="protein sequence ID" value="SFR06958.1"/>
    <property type="molecule type" value="Genomic_DNA"/>
</dbReference>
<dbReference type="Proteomes" id="UP000199302">
    <property type="component" value="Unassembled WGS sequence"/>
</dbReference>
<evidence type="ECO:0000313" key="2">
    <source>
        <dbReference type="EMBL" id="SFR06958.1"/>
    </source>
</evidence>
<evidence type="ECO:0000256" key="1">
    <source>
        <dbReference type="SAM" id="SignalP"/>
    </source>
</evidence>
<dbReference type="PROSITE" id="PS51257">
    <property type="entry name" value="PROKAR_LIPOPROTEIN"/>
    <property type="match status" value="1"/>
</dbReference>
<proteinExistence type="predicted"/>
<name>A0A1I6DNL3_9RHOB</name>
<protein>
    <recommendedName>
        <fullName evidence="4">DUF4136 domain-containing protein</fullName>
    </recommendedName>
</protein>
<feature type="signal peptide" evidence="1">
    <location>
        <begin position="1"/>
        <end position="21"/>
    </location>
</feature>
<evidence type="ECO:0008006" key="4">
    <source>
        <dbReference type="Google" id="ProtNLM"/>
    </source>
</evidence>
<sequence length="195" mass="20737">MTRIFALFLLCAGLAACGVNDLDKAPVPLGDFALGHNVVRAPKPVKGPASRVATPEALTEALSSAIEARFGRYKGDRLYHLGISIDGYVLAQPGIPLIFTPKSVMIVNVSIWDDATQTKLNEEPHQIIVSEAISGRTLIGSGNTQSADVQLANLSAVTSKTLERWLVARMAEDGWFTAQWRAAAAAAETPAQATP</sequence>
<evidence type="ECO:0000313" key="3">
    <source>
        <dbReference type="Proteomes" id="UP000199302"/>
    </source>
</evidence>
<keyword evidence="1" id="KW-0732">Signal</keyword>
<keyword evidence="3" id="KW-1185">Reference proteome</keyword>
<dbReference type="AlphaFoldDB" id="A0A1I6DNL3"/>
<dbReference type="RefSeq" id="WP_092078973.1">
    <property type="nucleotide sequence ID" value="NZ_FOYI01000004.1"/>
</dbReference>
<gene>
    <name evidence="2" type="ORF">SAMN04515673_104162</name>
</gene>
<reference evidence="2 3" key="1">
    <citation type="submission" date="2016-10" db="EMBL/GenBank/DDBJ databases">
        <authorList>
            <person name="de Groot N.N."/>
        </authorList>
    </citation>
    <scope>NUCLEOTIDE SEQUENCE [LARGE SCALE GENOMIC DNA]</scope>
    <source>
        <strain evidence="3">KMM 9023,NRIC 0796,JCM 17311,KCTC 23692</strain>
    </source>
</reference>
<accession>A0A1I6DNL3</accession>
<feature type="chain" id="PRO_5011791208" description="DUF4136 domain-containing protein" evidence="1">
    <location>
        <begin position="22"/>
        <end position="195"/>
    </location>
</feature>
<organism evidence="2 3">
    <name type="scientific">Poseidonocella sedimentorum</name>
    <dbReference type="NCBI Taxonomy" id="871652"/>
    <lineage>
        <taxon>Bacteria</taxon>
        <taxon>Pseudomonadati</taxon>
        <taxon>Pseudomonadota</taxon>
        <taxon>Alphaproteobacteria</taxon>
        <taxon>Rhodobacterales</taxon>
        <taxon>Roseobacteraceae</taxon>
        <taxon>Poseidonocella</taxon>
    </lineage>
</organism>